<dbReference type="InterPro" id="IPR011335">
    <property type="entry name" value="Restrct_endonuc-II-like"/>
</dbReference>
<dbReference type="EMBL" id="BAAATA010000031">
    <property type="protein sequence ID" value="GAA2502171.1"/>
    <property type="molecule type" value="Genomic_DNA"/>
</dbReference>
<proteinExistence type="predicted"/>
<gene>
    <name evidence="1" type="ORF">GCM10010406_43290</name>
</gene>
<accession>A0ABN3MHD1</accession>
<dbReference type="RefSeq" id="WP_344384893.1">
    <property type="nucleotide sequence ID" value="NZ_BAAATA010000031.1"/>
</dbReference>
<reference evidence="1 2" key="1">
    <citation type="journal article" date="2019" name="Int. J. Syst. Evol. Microbiol.">
        <title>The Global Catalogue of Microorganisms (GCM) 10K type strain sequencing project: providing services to taxonomists for standard genome sequencing and annotation.</title>
        <authorList>
            <consortium name="The Broad Institute Genomics Platform"/>
            <consortium name="The Broad Institute Genome Sequencing Center for Infectious Disease"/>
            <person name="Wu L."/>
            <person name="Ma J."/>
        </authorList>
    </citation>
    <scope>NUCLEOTIDE SEQUENCE [LARGE SCALE GENOMIC DNA]</scope>
    <source>
        <strain evidence="1 2">JCM 6307</strain>
    </source>
</reference>
<name>A0ABN3MHD1_9ACTN</name>
<dbReference type="SUPFAM" id="SSF52980">
    <property type="entry name" value="Restriction endonuclease-like"/>
    <property type="match status" value="1"/>
</dbReference>
<keyword evidence="2" id="KW-1185">Reference proteome</keyword>
<organism evidence="1 2">
    <name type="scientific">Streptomyces thermolineatus</name>
    <dbReference type="NCBI Taxonomy" id="44033"/>
    <lineage>
        <taxon>Bacteria</taxon>
        <taxon>Bacillati</taxon>
        <taxon>Actinomycetota</taxon>
        <taxon>Actinomycetes</taxon>
        <taxon>Kitasatosporales</taxon>
        <taxon>Streptomycetaceae</taxon>
        <taxon>Streptomyces</taxon>
    </lineage>
</organism>
<evidence type="ECO:0008006" key="3">
    <source>
        <dbReference type="Google" id="ProtNLM"/>
    </source>
</evidence>
<comment type="caution">
    <text evidence="1">The sequence shown here is derived from an EMBL/GenBank/DDBJ whole genome shotgun (WGS) entry which is preliminary data.</text>
</comment>
<sequence length="308" mass="34608">MNANPPSLESLAARSGGILLTERAVAAGWPESRLRYRLRRDGWHPAQHGVWLHPQLRPDLRMRLRAAQLRHPQLVASHRSAAALWGFDLLNEGRGEHAEVELTCRAGRRLVLREARVHRLRLGEDEVAVREGLRLTAPVRTVADLLRSLPLHEAVIAADSAFRQGAACVPQVFAALRADSRRSRTADARCALEQCDPASGSAAESKARLEMRGAGLFPESQVEVVTPSGRLYRLDFLFRREGLAVEVEGHRWHGTRLAHRRDAARFNDLARCPAVRRVLRFTADDVFHRPRQMVRTVRRTLSALPPTH</sequence>
<dbReference type="Gene3D" id="3.40.960.10">
    <property type="entry name" value="VSR Endonuclease"/>
    <property type="match status" value="1"/>
</dbReference>
<evidence type="ECO:0000313" key="1">
    <source>
        <dbReference type="EMBL" id="GAA2502171.1"/>
    </source>
</evidence>
<evidence type="ECO:0000313" key="2">
    <source>
        <dbReference type="Proteomes" id="UP001501358"/>
    </source>
</evidence>
<dbReference type="Proteomes" id="UP001501358">
    <property type="component" value="Unassembled WGS sequence"/>
</dbReference>
<protein>
    <recommendedName>
        <fullName evidence="3">DUF559 domain-containing protein</fullName>
    </recommendedName>
</protein>